<sequence length="170" mass="19826">MSHFSWNCSYTNEITYEHKSVDKRIFKRTDPPLLNISRLKTDVHAFLVLTKDSNNIDSILQQLAKHGQQQASEWYKLYQVLATFAIGSNEAERSFSTLRRIKSWQRNRISDSTLEICIKASNLSANLSDEAIKFIIRDFISHPRRAESRNITVFMENNDEEQHDSDNDDD</sequence>
<dbReference type="AlphaFoldDB" id="A0A816MQL1"/>
<reference evidence="1" key="1">
    <citation type="submission" date="2021-02" db="EMBL/GenBank/DDBJ databases">
        <authorList>
            <person name="Nowell W R."/>
        </authorList>
    </citation>
    <scope>NUCLEOTIDE SEQUENCE</scope>
</reference>
<evidence type="ECO:0000313" key="3">
    <source>
        <dbReference type="Proteomes" id="UP000663824"/>
    </source>
</evidence>
<dbReference type="EMBL" id="CAJNRE010003198">
    <property type="protein sequence ID" value="CAF2011031.1"/>
    <property type="molecule type" value="Genomic_DNA"/>
</dbReference>
<protein>
    <recommendedName>
        <fullName evidence="4">HAT C-terminal dimerisation domain-containing protein</fullName>
    </recommendedName>
</protein>
<dbReference type="Proteomes" id="UP000663824">
    <property type="component" value="Unassembled WGS sequence"/>
</dbReference>
<evidence type="ECO:0000313" key="1">
    <source>
        <dbReference type="EMBL" id="CAF2011031.1"/>
    </source>
</evidence>
<accession>A0A816MQL1</accession>
<comment type="caution">
    <text evidence="1">The sequence shown here is derived from an EMBL/GenBank/DDBJ whole genome shotgun (WGS) entry which is preliminary data.</text>
</comment>
<proteinExistence type="predicted"/>
<name>A0A816MQL1_9BILA</name>
<dbReference type="Proteomes" id="UP000676336">
    <property type="component" value="Unassembled WGS sequence"/>
</dbReference>
<dbReference type="EMBL" id="CAJOBI010000850">
    <property type="protein sequence ID" value="CAF3848717.1"/>
    <property type="molecule type" value="Genomic_DNA"/>
</dbReference>
<evidence type="ECO:0008006" key="4">
    <source>
        <dbReference type="Google" id="ProtNLM"/>
    </source>
</evidence>
<evidence type="ECO:0000313" key="2">
    <source>
        <dbReference type="EMBL" id="CAF3848717.1"/>
    </source>
</evidence>
<organism evidence="1 3">
    <name type="scientific">Rotaria magnacalcarata</name>
    <dbReference type="NCBI Taxonomy" id="392030"/>
    <lineage>
        <taxon>Eukaryota</taxon>
        <taxon>Metazoa</taxon>
        <taxon>Spiralia</taxon>
        <taxon>Gnathifera</taxon>
        <taxon>Rotifera</taxon>
        <taxon>Eurotatoria</taxon>
        <taxon>Bdelloidea</taxon>
        <taxon>Philodinida</taxon>
        <taxon>Philodinidae</taxon>
        <taxon>Rotaria</taxon>
    </lineage>
</organism>
<gene>
    <name evidence="1" type="ORF">MBJ925_LOCUS8719</name>
    <name evidence="2" type="ORF">SMN809_LOCUS3892</name>
</gene>